<comment type="subcellular location">
    <subcellularLocation>
        <location evidence="2">Chromosome</location>
    </subcellularLocation>
    <subcellularLocation>
        <location evidence="1">Nucleus</location>
    </subcellularLocation>
</comment>
<comment type="caution">
    <text evidence="5">The sequence shown here is derived from an EMBL/GenBank/DDBJ whole genome shotgun (WGS) entry which is preliminary data.</text>
</comment>
<proteinExistence type="predicted"/>
<dbReference type="Proteomes" id="UP001482620">
    <property type="component" value="Unassembled WGS sequence"/>
</dbReference>
<gene>
    <name evidence="5" type="ORF">ILYODFUR_039134</name>
</gene>
<dbReference type="PANTHER" id="PTHR18937:SF147">
    <property type="entry name" value="STRUCTURAL MAINTENANCE OF CHROMOSOMES PROTEIN 1B"/>
    <property type="match status" value="1"/>
</dbReference>
<dbReference type="InterPro" id="IPR003395">
    <property type="entry name" value="RecF/RecN/SMC_N"/>
</dbReference>
<accession>A0ABV0VCK8</accession>
<dbReference type="EMBL" id="JAHRIQ010103882">
    <property type="protein sequence ID" value="MEQ2254068.1"/>
    <property type="molecule type" value="Genomic_DNA"/>
</dbReference>
<organism evidence="5 6">
    <name type="scientific">Ilyodon furcidens</name>
    <name type="common">goldbreast splitfin</name>
    <dbReference type="NCBI Taxonomy" id="33524"/>
    <lineage>
        <taxon>Eukaryota</taxon>
        <taxon>Metazoa</taxon>
        <taxon>Chordata</taxon>
        <taxon>Craniata</taxon>
        <taxon>Vertebrata</taxon>
        <taxon>Euteleostomi</taxon>
        <taxon>Actinopterygii</taxon>
        <taxon>Neopterygii</taxon>
        <taxon>Teleostei</taxon>
        <taxon>Neoteleostei</taxon>
        <taxon>Acanthomorphata</taxon>
        <taxon>Ovalentaria</taxon>
        <taxon>Atherinomorphae</taxon>
        <taxon>Cyprinodontiformes</taxon>
        <taxon>Goodeidae</taxon>
        <taxon>Ilyodon</taxon>
    </lineage>
</organism>
<evidence type="ECO:0000259" key="4">
    <source>
        <dbReference type="Pfam" id="PF02463"/>
    </source>
</evidence>
<evidence type="ECO:0000256" key="1">
    <source>
        <dbReference type="ARBA" id="ARBA00004123"/>
    </source>
</evidence>
<dbReference type="Pfam" id="PF02463">
    <property type="entry name" value="SMC_N"/>
    <property type="match status" value="1"/>
</dbReference>
<evidence type="ECO:0000313" key="5">
    <source>
        <dbReference type="EMBL" id="MEQ2254068.1"/>
    </source>
</evidence>
<feature type="domain" description="RecF/RecN/SMC N-terminal" evidence="4">
    <location>
        <begin position="2"/>
        <end position="82"/>
    </location>
</feature>
<dbReference type="InterPro" id="IPR027417">
    <property type="entry name" value="P-loop_NTPase"/>
</dbReference>
<protein>
    <recommendedName>
        <fullName evidence="4">RecF/RecN/SMC N-terminal domain-containing protein</fullName>
    </recommendedName>
</protein>
<keyword evidence="3" id="KW-0158">Chromosome</keyword>
<evidence type="ECO:0000313" key="6">
    <source>
        <dbReference type="Proteomes" id="UP001482620"/>
    </source>
</evidence>
<dbReference type="SUPFAM" id="SSF52540">
    <property type="entry name" value="P-loop containing nucleoside triphosphate hydrolases"/>
    <property type="match status" value="1"/>
</dbReference>
<dbReference type="PANTHER" id="PTHR18937">
    <property type="entry name" value="STRUCTURAL MAINTENANCE OF CHROMOSOMES SMC FAMILY MEMBER"/>
    <property type="match status" value="1"/>
</dbReference>
<sequence length="93" mass="10433">MRFNCIIGTNGSGKSNVMDALSFAIGERVASLRVKHLRDLVHGAHVGKPVSDTARVALRFCNDEDQETFFSRTIKVREEWSRRSTDGSVRLPQ</sequence>
<name>A0ABV0VCK8_9TELE</name>
<keyword evidence="6" id="KW-1185">Reference proteome</keyword>
<dbReference type="Gene3D" id="3.40.50.300">
    <property type="entry name" value="P-loop containing nucleotide triphosphate hydrolases"/>
    <property type="match status" value="1"/>
</dbReference>
<reference evidence="5 6" key="1">
    <citation type="submission" date="2021-06" db="EMBL/GenBank/DDBJ databases">
        <authorList>
            <person name="Palmer J.M."/>
        </authorList>
    </citation>
    <scope>NUCLEOTIDE SEQUENCE [LARGE SCALE GENOMIC DNA]</scope>
    <source>
        <strain evidence="6">if_2019</strain>
        <tissue evidence="5">Muscle</tissue>
    </source>
</reference>
<evidence type="ECO:0000256" key="2">
    <source>
        <dbReference type="ARBA" id="ARBA00004286"/>
    </source>
</evidence>
<evidence type="ECO:0000256" key="3">
    <source>
        <dbReference type="ARBA" id="ARBA00022454"/>
    </source>
</evidence>